<gene>
    <name evidence="2" type="ORF">Q0590_10455</name>
</gene>
<accession>A0ABT8R409</accession>
<comment type="caution">
    <text evidence="2">The sequence shown here is derived from an EMBL/GenBank/DDBJ whole genome shotgun (WGS) entry which is preliminary data.</text>
</comment>
<dbReference type="Proteomes" id="UP001168528">
    <property type="component" value="Unassembled WGS sequence"/>
</dbReference>
<feature type="region of interest" description="Disordered" evidence="1">
    <location>
        <begin position="1"/>
        <end position="58"/>
    </location>
</feature>
<sequence>MTKGHNQSPNKQSNPPADKPKGKGQDEHQKDSKQTGDSSQGRNKNEDQSGGTKGKNSI</sequence>
<feature type="compositionally biased region" description="Polar residues" evidence="1">
    <location>
        <begin position="1"/>
        <end position="15"/>
    </location>
</feature>
<dbReference type="RefSeq" id="WP_302037471.1">
    <property type="nucleotide sequence ID" value="NZ_JAUKPO010000004.1"/>
</dbReference>
<feature type="compositionally biased region" description="Basic and acidic residues" evidence="1">
    <location>
        <begin position="18"/>
        <end position="34"/>
    </location>
</feature>
<feature type="compositionally biased region" description="Polar residues" evidence="1">
    <location>
        <begin position="35"/>
        <end position="58"/>
    </location>
</feature>
<evidence type="ECO:0000313" key="2">
    <source>
        <dbReference type="EMBL" id="MDO1446674.1"/>
    </source>
</evidence>
<keyword evidence="3" id="KW-1185">Reference proteome</keyword>
<organism evidence="2 3">
    <name type="scientific">Rhodocytophaga aerolata</name>
    <dbReference type="NCBI Taxonomy" id="455078"/>
    <lineage>
        <taxon>Bacteria</taxon>
        <taxon>Pseudomonadati</taxon>
        <taxon>Bacteroidota</taxon>
        <taxon>Cytophagia</taxon>
        <taxon>Cytophagales</taxon>
        <taxon>Rhodocytophagaceae</taxon>
        <taxon>Rhodocytophaga</taxon>
    </lineage>
</organism>
<dbReference type="EMBL" id="JAUKPO010000004">
    <property type="protein sequence ID" value="MDO1446674.1"/>
    <property type="molecule type" value="Genomic_DNA"/>
</dbReference>
<evidence type="ECO:0000256" key="1">
    <source>
        <dbReference type="SAM" id="MobiDB-lite"/>
    </source>
</evidence>
<protein>
    <submittedName>
        <fullName evidence="2">Uncharacterized protein</fullName>
    </submittedName>
</protein>
<name>A0ABT8R409_9BACT</name>
<evidence type="ECO:0000313" key="3">
    <source>
        <dbReference type="Proteomes" id="UP001168528"/>
    </source>
</evidence>
<reference evidence="2" key="1">
    <citation type="submission" date="2023-07" db="EMBL/GenBank/DDBJ databases">
        <title>The genome sequence of Rhodocytophaga aerolata KACC 12507.</title>
        <authorList>
            <person name="Zhang X."/>
        </authorList>
    </citation>
    <scope>NUCLEOTIDE SEQUENCE</scope>
    <source>
        <strain evidence="2">KACC 12507</strain>
    </source>
</reference>
<proteinExistence type="predicted"/>